<keyword evidence="10" id="KW-1185">Reference proteome</keyword>
<proteinExistence type="predicted"/>
<dbReference type="PANTHER" id="PTHR16223">
    <property type="entry name" value="TRANSCRIPTION FACTOR BHLH83-RELATED"/>
    <property type="match status" value="1"/>
</dbReference>
<evidence type="ECO:0000313" key="8">
    <source>
        <dbReference type="EMBL" id="KAF5758285.1"/>
    </source>
</evidence>
<dbReference type="GO" id="GO:0006357">
    <property type="term" value="P:regulation of transcription by RNA polymerase II"/>
    <property type="evidence" value="ECO:0000318"/>
    <property type="project" value="GO_Central"/>
</dbReference>
<feature type="region of interest" description="Disordered" evidence="6">
    <location>
        <begin position="248"/>
        <end position="300"/>
    </location>
</feature>
<evidence type="ECO:0000256" key="5">
    <source>
        <dbReference type="ARBA" id="ARBA00023242"/>
    </source>
</evidence>
<keyword evidence="5" id="KW-0539">Nucleus</keyword>
<dbReference type="Gramene" id="mRNA:HanXRQr2_Chr16g0727511">
    <property type="protein sequence ID" value="mRNA:HanXRQr2_Chr16g0727511"/>
    <property type="gene ID" value="HanXRQr2_Chr16g0727511"/>
</dbReference>
<evidence type="ECO:0000259" key="7">
    <source>
        <dbReference type="PROSITE" id="PS50888"/>
    </source>
</evidence>
<dbReference type="InParanoid" id="A0A251S0B9"/>
<evidence type="ECO:0000256" key="3">
    <source>
        <dbReference type="ARBA" id="ARBA00023125"/>
    </source>
</evidence>
<dbReference type="PANTHER" id="PTHR16223:SF56">
    <property type="entry name" value="TRANSCRIPTION FACTOR BHLH110"/>
    <property type="match status" value="1"/>
</dbReference>
<reference evidence="9" key="2">
    <citation type="submission" date="2017-02" db="EMBL/GenBank/DDBJ databases">
        <title>Sunflower complete genome.</title>
        <authorList>
            <person name="Langlade N."/>
            <person name="Munos S."/>
        </authorList>
    </citation>
    <scope>NUCLEOTIDE SEQUENCE [LARGE SCALE GENOMIC DNA]</scope>
    <source>
        <tissue evidence="9">Leaves</tissue>
    </source>
</reference>
<comment type="subcellular location">
    <subcellularLocation>
        <location evidence="1">Nucleus</location>
    </subcellularLocation>
</comment>
<dbReference type="GO" id="GO:0000981">
    <property type="term" value="F:DNA-binding transcription factor activity, RNA polymerase II-specific"/>
    <property type="evidence" value="ECO:0000318"/>
    <property type="project" value="GO_Central"/>
</dbReference>
<sequence length="415" mass="46164">MESANFHLHQQEDHHLVTSSFSWSQNPILNGTNNIINLRTLDASTNSSVQDFRFPYNSMGYPIENIVSHELQCRSRIKDEFSVAESYPKFLELLNGSPTSNSEDVHLQPYSVAESYSKIIELLKDSPMSNTEDIHLHPYSTYLKNNDHQQISYSNNGSRGTLSQIFPTISVPSLNQCTTTTSSSSSSSTSSSSAVSSTSFDMNCLPPLNLFGSPRFDHGNLNYDVSLNTHNHGDISYGFDRMLQPNQRPSACPNKMTRVSTTGRIDQSAKRPASKYVDAKETQSVAPKKSKLEPRSSSAPFQVRKEKLGDKIAAIQQLVAPFGKTDTASVLMEAIGYIKFLQTQVETLSVPYMKSTTNKIDGISSERGRMEEDGDITDEVKRDLRSRGLCLVPLSCLSYVTDGCEGMWPHHNHLT</sequence>
<protein>
    <submittedName>
        <fullName evidence="9">Putative myc-type, basic helix-loop-helix (BHLH) domain-containing protein</fullName>
    </submittedName>
    <submittedName>
        <fullName evidence="8">Transcription factor bHLH family</fullName>
    </submittedName>
</protein>
<dbReference type="GO" id="GO:0000978">
    <property type="term" value="F:RNA polymerase II cis-regulatory region sequence-specific DNA binding"/>
    <property type="evidence" value="ECO:0000318"/>
    <property type="project" value="GO_Central"/>
</dbReference>
<dbReference type="InterPro" id="IPR011598">
    <property type="entry name" value="bHLH_dom"/>
</dbReference>
<dbReference type="CDD" id="cd11393">
    <property type="entry name" value="bHLH_AtbHLH_like"/>
    <property type="match status" value="1"/>
</dbReference>
<dbReference type="EMBL" id="MNCJ02000331">
    <property type="protein sequence ID" value="KAF5758285.1"/>
    <property type="molecule type" value="Genomic_DNA"/>
</dbReference>
<evidence type="ECO:0000256" key="1">
    <source>
        <dbReference type="ARBA" id="ARBA00004123"/>
    </source>
</evidence>
<dbReference type="SUPFAM" id="SSF47459">
    <property type="entry name" value="HLH, helix-loop-helix DNA-binding domain"/>
    <property type="match status" value="1"/>
</dbReference>
<name>A0A251S0B9_HELAN</name>
<dbReference type="InterPro" id="IPR045843">
    <property type="entry name" value="IND-like"/>
</dbReference>
<accession>A0A251S0B9</accession>
<evidence type="ECO:0000256" key="6">
    <source>
        <dbReference type="SAM" id="MobiDB-lite"/>
    </source>
</evidence>
<dbReference type="PROSITE" id="PS50888">
    <property type="entry name" value="BHLH"/>
    <property type="match status" value="1"/>
</dbReference>
<organism evidence="9 10">
    <name type="scientific">Helianthus annuus</name>
    <name type="common">Common sunflower</name>
    <dbReference type="NCBI Taxonomy" id="4232"/>
    <lineage>
        <taxon>Eukaryota</taxon>
        <taxon>Viridiplantae</taxon>
        <taxon>Streptophyta</taxon>
        <taxon>Embryophyta</taxon>
        <taxon>Tracheophyta</taxon>
        <taxon>Spermatophyta</taxon>
        <taxon>Magnoliopsida</taxon>
        <taxon>eudicotyledons</taxon>
        <taxon>Gunneridae</taxon>
        <taxon>Pentapetalae</taxon>
        <taxon>asterids</taxon>
        <taxon>campanulids</taxon>
        <taxon>Asterales</taxon>
        <taxon>Asteraceae</taxon>
        <taxon>Asteroideae</taxon>
        <taxon>Heliantheae alliance</taxon>
        <taxon>Heliantheae</taxon>
        <taxon>Helianthus</taxon>
    </lineage>
</organism>
<evidence type="ECO:0000256" key="2">
    <source>
        <dbReference type="ARBA" id="ARBA00023015"/>
    </source>
</evidence>
<evidence type="ECO:0000313" key="9">
    <source>
        <dbReference type="EMBL" id="OTF90611.1"/>
    </source>
</evidence>
<dbReference type="GO" id="GO:0046983">
    <property type="term" value="F:protein dimerization activity"/>
    <property type="evidence" value="ECO:0007669"/>
    <property type="project" value="InterPro"/>
</dbReference>
<dbReference type="InterPro" id="IPR045239">
    <property type="entry name" value="bHLH95_bHLH"/>
</dbReference>
<keyword evidence="3" id="KW-0238">DNA-binding</keyword>
<dbReference type="Proteomes" id="UP000215914">
    <property type="component" value="Chromosome 16"/>
</dbReference>
<feature type="domain" description="BHLH" evidence="7">
    <location>
        <begin position="292"/>
        <end position="341"/>
    </location>
</feature>
<keyword evidence="2" id="KW-0805">Transcription regulation</keyword>
<dbReference type="Gene3D" id="4.10.280.10">
    <property type="entry name" value="Helix-loop-helix DNA-binding domain"/>
    <property type="match status" value="1"/>
</dbReference>
<dbReference type="InterPro" id="IPR036638">
    <property type="entry name" value="HLH_DNA-bd_sf"/>
</dbReference>
<reference evidence="8" key="3">
    <citation type="submission" date="2020-06" db="EMBL/GenBank/DDBJ databases">
        <title>Helianthus annuus Genome sequencing and assembly Release 2.</title>
        <authorList>
            <person name="Gouzy J."/>
            <person name="Langlade N."/>
            <person name="Munos S."/>
        </authorList>
    </citation>
    <scope>NUCLEOTIDE SEQUENCE</scope>
    <source>
        <tissue evidence="8">Leaves</tissue>
    </source>
</reference>
<dbReference type="AlphaFoldDB" id="A0A251S0B9"/>
<dbReference type="GO" id="GO:0005634">
    <property type="term" value="C:nucleus"/>
    <property type="evidence" value="ECO:0000318"/>
    <property type="project" value="GO_Central"/>
</dbReference>
<evidence type="ECO:0000313" key="10">
    <source>
        <dbReference type="Proteomes" id="UP000215914"/>
    </source>
</evidence>
<keyword evidence="4" id="KW-0804">Transcription</keyword>
<reference evidence="8 10" key="1">
    <citation type="journal article" date="2017" name="Nature">
        <title>The sunflower genome provides insights into oil metabolism, flowering and Asterid evolution.</title>
        <authorList>
            <person name="Badouin H."/>
            <person name="Gouzy J."/>
            <person name="Grassa C.J."/>
            <person name="Murat F."/>
            <person name="Staton S.E."/>
            <person name="Cottret L."/>
            <person name="Lelandais-Briere C."/>
            <person name="Owens G.L."/>
            <person name="Carrere S."/>
            <person name="Mayjonade B."/>
            <person name="Legrand L."/>
            <person name="Gill N."/>
            <person name="Kane N.C."/>
            <person name="Bowers J.E."/>
            <person name="Hubner S."/>
            <person name="Bellec A."/>
            <person name="Berard A."/>
            <person name="Berges H."/>
            <person name="Blanchet N."/>
            <person name="Boniface M.C."/>
            <person name="Brunel D."/>
            <person name="Catrice O."/>
            <person name="Chaidir N."/>
            <person name="Claudel C."/>
            <person name="Donnadieu C."/>
            <person name="Faraut T."/>
            <person name="Fievet G."/>
            <person name="Helmstetter N."/>
            <person name="King M."/>
            <person name="Knapp S.J."/>
            <person name="Lai Z."/>
            <person name="Le Paslier M.C."/>
            <person name="Lippi Y."/>
            <person name="Lorenzon L."/>
            <person name="Mandel J.R."/>
            <person name="Marage G."/>
            <person name="Marchand G."/>
            <person name="Marquand E."/>
            <person name="Bret-Mestries E."/>
            <person name="Morien E."/>
            <person name="Nambeesan S."/>
            <person name="Nguyen T."/>
            <person name="Pegot-Espagnet P."/>
            <person name="Pouilly N."/>
            <person name="Raftis F."/>
            <person name="Sallet E."/>
            <person name="Schiex T."/>
            <person name="Thomas J."/>
            <person name="Vandecasteele C."/>
            <person name="Vares D."/>
            <person name="Vear F."/>
            <person name="Vautrin S."/>
            <person name="Crespi M."/>
            <person name="Mangin B."/>
            <person name="Burke J.M."/>
            <person name="Salse J."/>
            <person name="Munos S."/>
            <person name="Vincourt P."/>
            <person name="Rieseberg L.H."/>
            <person name="Langlade N.B."/>
        </authorList>
    </citation>
    <scope>NUCLEOTIDE SEQUENCE [LARGE SCALE GENOMIC DNA]</scope>
    <source>
        <strain evidence="10">cv. SF193</strain>
        <tissue evidence="8">Leaves</tissue>
    </source>
</reference>
<gene>
    <name evidence="9" type="ORF">HannXRQ_Chr16g0501481</name>
    <name evidence="8" type="ORF">HanXRQr2_Chr16g0727511</name>
</gene>
<dbReference type="FunCoup" id="A0A251S0B9">
    <property type="interactions" value="735"/>
</dbReference>
<evidence type="ECO:0000256" key="4">
    <source>
        <dbReference type="ARBA" id="ARBA00023163"/>
    </source>
</evidence>
<dbReference type="EMBL" id="CM007905">
    <property type="protein sequence ID" value="OTF90611.1"/>
    <property type="molecule type" value="Genomic_DNA"/>
</dbReference>